<evidence type="ECO:0000256" key="5">
    <source>
        <dbReference type="ARBA" id="ARBA00022989"/>
    </source>
</evidence>
<comment type="subcellular location">
    <subcellularLocation>
        <location evidence="1">Cell membrane</location>
        <topology evidence="1">Multi-pass membrane protein</topology>
    </subcellularLocation>
</comment>
<dbReference type="PANTHER" id="PTHR32322">
    <property type="entry name" value="INNER MEMBRANE TRANSPORTER"/>
    <property type="match status" value="1"/>
</dbReference>
<keyword evidence="5 7" id="KW-1133">Transmembrane helix</keyword>
<proteinExistence type="inferred from homology"/>
<dbReference type="AlphaFoldDB" id="M1Z9U9"/>
<evidence type="ECO:0000259" key="8">
    <source>
        <dbReference type="Pfam" id="PF00892"/>
    </source>
</evidence>
<evidence type="ECO:0000256" key="1">
    <source>
        <dbReference type="ARBA" id="ARBA00004651"/>
    </source>
</evidence>
<organism evidence="9 10">
    <name type="scientific">[Clostridium] ultunense Esp</name>
    <dbReference type="NCBI Taxonomy" id="1288971"/>
    <lineage>
        <taxon>Bacteria</taxon>
        <taxon>Bacillati</taxon>
        <taxon>Bacillota</taxon>
        <taxon>Tissierellia</taxon>
        <taxon>Tissierellales</taxon>
        <taxon>Tepidimicrobiaceae</taxon>
        <taxon>Schnuerera</taxon>
    </lineage>
</organism>
<evidence type="ECO:0000256" key="2">
    <source>
        <dbReference type="ARBA" id="ARBA00007362"/>
    </source>
</evidence>
<feature type="transmembrane region" description="Helical" evidence="7">
    <location>
        <begin position="136"/>
        <end position="154"/>
    </location>
</feature>
<sequence length="311" mass="34677">MEKFFTKKLNILIISLICMALWGSAFPVVKIGYELFEIEPSDIFGKIYFAGLRFFIASIMVFFIHGIIFKKRVPISEYHIKPIIILGLLQTSLQYFFFYIGVANTTGIKSAILQSGSTFFVVVMAHFIYQEDRLDLKRVISLLLGFGGVVFVNLGKNFDLSFKITGEGFLIISSILSAFATIYVKTMPRDMSPFASSGGQMFTGSILLLLIGKIGLRGNNINFNLASTSLLLYAAFISAAAFTLWYMVLKYNSPGKVSMYRLFIPIFGSIFSALFVKGEYFTMNLAIGLLLVVLGIGILNIDNRKDLNSSK</sequence>
<comment type="similarity">
    <text evidence="2">Belongs to the EamA transporter family.</text>
</comment>
<feature type="transmembrane region" description="Helical" evidence="7">
    <location>
        <begin position="43"/>
        <end position="68"/>
    </location>
</feature>
<keyword evidence="6 7" id="KW-0472">Membrane</keyword>
<dbReference type="InterPro" id="IPR037185">
    <property type="entry name" value="EmrE-like"/>
</dbReference>
<dbReference type="HOGENOM" id="CLU_033863_8_1_9"/>
<dbReference type="RefSeq" id="WP_005584503.1">
    <property type="nucleotide sequence ID" value="NZ_LT669839.1"/>
</dbReference>
<accession>M1Z9U9</accession>
<dbReference type="SUPFAM" id="SSF103481">
    <property type="entry name" value="Multidrug resistance efflux transporter EmrE"/>
    <property type="match status" value="2"/>
</dbReference>
<dbReference type="InterPro" id="IPR000620">
    <property type="entry name" value="EamA_dom"/>
</dbReference>
<keyword evidence="4 7" id="KW-0812">Transmembrane</keyword>
<dbReference type="OrthoDB" id="3190463at2"/>
<feature type="transmembrane region" description="Helical" evidence="7">
    <location>
        <begin position="112"/>
        <end position="129"/>
    </location>
</feature>
<evidence type="ECO:0000313" key="9">
    <source>
        <dbReference type="EMBL" id="SHD76710.1"/>
    </source>
</evidence>
<feature type="transmembrane region" description="Helical" evidence="7">
    <location>
        <begin position="282"/>
        <end position="301"/>
    </location>
</feature>
<feature type="domain" description="EamA" evidence="8">
    <location>
        <begin position="12"/>
        <end position="153"/>
    </location>
</feature>
<feature type="transmembrane region" description="Helical" evidence="7">
    <location>
        <begin position="160"/>
        <end position="182"/>
    </location>
</feature>
<evidence type="ECO:0000256" key="6">
    <source>
        <dbReference type="ARBA" id="ARBA00023136"/>
    </source>
</evidence>
<keyword evidence="3" id="KW-1003">Cell membrane</keyword>
<protein>
    <submittedName>
        <fullName evidence="9">DMT(Drug/metabolite transporter) superfamily permease</fullName>
    </submittedName>
</protein>
<keyword evidence="10" id="KW-1185">Reference proteome</keyword>
<feature type="transmembrane region" description="Helical" evidence="7">
    <location>
        <begin position="80"/>
        <end position="100"/>
    </location>
</feature>
<feature type="transmembrane region" description="Helical" evidence="7">
    <location>
        <begin position="228"/>
        <end position="247"/>
    </location>
</feature>
<dbReference type="Proteomes" id="UP000245423">
    <property type="component" value="Chromosome 1"/>
</dbReference>
<feature type="domain" description="EamA" evidence="8">
    <location>
        <begin position="166"/>
        <end position="300"/>
    </location>
</feature>
<dbReference type="PANTHER" id="PTHR32322:SF18">
    <property type="entry name" value="S-ADENOSYLMETHIONINE_S-ADENOSYLHOMOCYSTEINE TRANSPORTER"/>
    <property type="match status" value="1"/>
</dbReference>
<dbReference type="Pfam" id="PF00892">
    <property type="entry name" value="EamA"/>
    <property type="match status" value="2"/>
</dbReference>
<dbReference type="EMBL" id="LT669839">
    <property type="protein sequence ID" value="SHD76710.1"/>
    <property type="molecule type" value="Genomic_DNA"/>
</dbReference>
<evidence type="ECO:0000256" key="7">
    <source>
        <dbReference type="SAM" id="Phobius"/>
    </source>
</evidence>
<evidence type="ECO:0000256" key="4">
    <source>
        <dbReference type="ARBA" id="ARBA00022692"/>
    </source>
</evidence>
<feature type="transmembrane region" description="Helical" evidence="7">
    <location>
        <begin position="194"/>
        <end position="216"/>
    </location>
</feature>
<name>M1Z9U9_9FIRM</name>
<gene>
    <name evidence="9" type="ORF">CUESP1_1338</name>
</gene>
<dbReference type="GO" id="GO:0005886">
    <property type="term" value="C:plasma membrane"/>
    <property type="evidence" value="ECO:0007669"/>
    <property type="project" value="UniProtKB-SubCell"/>
</dbReference>
<evidence type="ECO:0000256" key="3">
    <source>
        <dbReference type="ARBA" id="ARBA00022475"/>
    </source>
</evidence>
<reference evidence="9 10" key="1">
    <citation type="submission" date="2016-11" db="EMBL/GenBank/DDBJ databases">
        <authorList>
            <person name="Manzoor S."/>
        </authorList>
    </citation>
    <scope>NUCLEOTIDE SEQUENCE [LARGE SCALE GENOMIC DNA]</scope>
    <source>
        <strain evidence="9">Clostridium ultunense strain Esp</strain>
    </source>
</reference>
<dbReference type="InterPro" id="IPR050638">
    <property type="entry name" value="AA-Vitamin_Transporters"/>
</dbReference>
<evidence type="ECO:0000313" key="10">
    <source>
        <dbReference type="Proteomes" id="UP000245423"/>
    </source>
</evidence>
<feature type="transmembrane region" description="Helical" evidence="7">
    <location>
        <begin position="259"/>
        <end position="276"/>
    </location>
</feature>